<dbReference type="OrthoDB" id="6771430at2759"/>
<proteinExistence type="predicted"/>
<keyword evidence="2" id="KW-1185">Reference proteome</keyword>
<dbReference type="AlphaFoldDB" id="A0A137P0U0"/>
<evidence type="ECO:0000313" key="1">
    <source>
        <dbReference type="EMBL" id="KXN68683.1"/>
    </source>
</evidence>
<name>A0A137P0U0_CONC2</name>
<accession>A0A137P0U0</accession>
<dbReference type="EMBL" id="KQ964565">
    <property type="protein sequence ID" value="KXN68683.1"/>
    <property type="molecule type" value="Genomic_DNA"/>
</dbReference>
<dbReference type="InterPro" id="IPR043502">
    <property type="entry name" value="DNA/RNA_pol_sf"/>
</dbReference>
<dbReference type="Proteomes" id="UP000070444">
    <property type="component" value="Unassembled WGS sequence"/>
</dbReference>
<sequence length="174" mass="19641">MPSIWSNLPTKAKEARKPSVEKLLFELQDSAKFIWTDTSNTTTIVKINNREIEAIVDGGCCGLIISNNIAQKTAQKTKQQTLATLVKHNINAEGKDPIACRPYRKCYKDLIKERELIDEMLNNKVIRPSNSPCAFPETKYALFRSSIQFLDYIISEKGKHTDPALTNKLLDTIA</sequence>
<gene>
    <name evidence="1" type="ORF">CONCODRAFT_9012</name>
</gene>
<reference evidence="1 2" key="1">
    <citation type="journal article" date="2015" name="Genome Biol. Evol.">
        <title>Phylogenomic analyses indicate that early fungi evolved digesting cell walls of algal ancestors of land plants.</title>
        <authorList>
            <person name="Chang Y."/>
            <person name="Wang S."/>
            <person name="Sekimoto S."/>
            <person name="Aerts A.L."/>
            <person name="Choi C."/>
            <person name="Clum A."/>
            <person name="LaButti K.M."/>
            <person name="Lindquist E.A."/>
            <person name="Yee Ngan C."/>
            <person name="Ohm R.A."/>
            <person name="Salamov A.A."/>
            <person name="Grigoriev I.V."/>
            <person name="Spatafora J.W."/>
            <person name="Berbee M.L."/>
        </authorList>
    </citation>
    <scope>NUCLEOTIDE SEQUENCE [LARGE SCALE GENOMIC DNA]</scope>
    <source>
        <strain evidence="1 2">NRRL 28638</strain>
    </source>
</reference>
<organism evidence="1 2">
    <name type="scientific">Conidiobolus coronatus (strain ATCC 28846 / CBS 209.66 / NRRL 28638)</name>
    <name type="common">Delacroixia coronata</name>
    <dbReference type="NCBI Taxonomy" id="796925"/>
    <lineage>
        <taxon>Eukaryota</taxon>
        <taxon>Fungi</taxon>
        <taxon>Fungi incertae sedis</taxon>
        <taxon>Zoopagomycota</taxon>
        <taxon>Entomophthoromycotina</taxon>
        <taxon>Entomophthoromycetes</taxon>
        <taxon>Entomophthorales</taxon>
        <taxon>Ancylistaceae</taxon>
        <taxon>Conidiobolus</taxon>
    </lineage>
</organism>
<evidence type="ECO:0000313" key="2">
    <source>
        <dbReference type="Proteomes" id="UP000070444"/>
    </source>
</evidence>
<dbReference type="SUPFAM" id="SSF56672">
    <property type="entry name" value="DNA/RNA polymerases"/>
    <property type="match status" value="1"/>
</dbReference>
<protein>
    <submittedName>
        <fullName evidence="1">Uncharacterized protein</fullName>
    </submittedName>
</protein>
<dbReference type="Gene3D" id="3.10.10.10">
    <property type="entry name" value="HIV Type 1 Reverse Transcriptase, subunit A, domain 1"/>
    <property type="match status" value="1"/>
</dbReference>